<dbReference type="PROSITE" id="PS51186">
    <property type="entry name" value="GNAT"/>
    <property type="match status" value="1"/>
</dbReference>
<accession>A0A841ANX0</accession>
<proteinExistence type="predicted"/>
<evidence type="ECO:0000313" key="2">
    <source>
        <dbReference type="EMBL" id="MBB5843303.1"/>
    </source>
</evidence>
<dbReference type="Pfam" id="PF00583">
    <property type="entry name" value="Acetyltransf_1"/>
    <property type="match status" value="1"/>
</dbReference>
<dbReference type="EMBL" id="JACHMJ010000001">
    <property type="protein sequence ID" value="MBB5843303.1"/>
    <property type="molecule type" value="Genomic_DNA"/>
</dbReference>
<dbReference type="GO" id="GO:0016747">
    <property type="term" value="F:acyltransferase activity, transferring groups other than amino-acyl groups"/>
    <property type="evidence" value="ECO:0007669"/>
    <property type="project" value="InterPro"/>
</dbReference>
<name>A0A841ANX0_9MICO</name>
<protein>
    <submittedName>
        <fullName evidence="2">Ribosomal protein S18 acetylase RimI-like enzyme</fullName>
    </submittedName>
</protein>
<dbReference type="RefSeq" id="WP_184235812.1">
    <property type="nucleotide sequence ID" value="NZ_JACHMJ010000001.1"/>
</dbReference>
<keyword evidence="2" id="KW-0689">Ribosomal protein</keyword>
<keyword evidence="2" id="KW-0687">Ribonucleoprotein</keyword>
<dbReference type="GO" id="GO:0005840">
    <property type="term" value="C:ribosome"/>
    <property type="evidence" value="ECO:0007669"/>
    <property type="project" value="UniProtKB-KW"/>
</dbReference>
<comment type="caution">
    <text evidence="2">The sequence shown here is derived from an EMBL/GenBank/DDBJ whole genome shotgun (WGS) entry which is preliminary data.</text>
</comment>
<evidence type="ECO:0000313" key="3">
    <source>
        <dbReference type="Proteomes" id="UP000536685"/>
    </source>
</evidence>
<dbReference type="Proteomes" id="UP000536685">
    <property type="component" value="Unassembled WGS sequence"/>
</dbReference>
<dbReference type="CDD" id="cd04301">
    <property type="entry name" value="NAT_SF"/>
    <property type="match status" value="1"/>
</dbReference>
<reference evidence="2 3" key="1">
    <citation type="submission" date="2020-08" db="EMBL/GenBank/DDBJ databases">
        <title>Sequencing the genomes of 1000 actinobacteria strains.</title>
        <authorList>
            <person name="Klenk H.-P."/>
        </authorList>
    </citation>
    <scope>NUCLEOTIDE SEQUENCE [LARGE SCALE GENOMIC DNA]</scope>
    <source>
        <strain evidence="2 3">DSM 105784</strain>
    </source>
</reference>
<keyword evidence="3" id="KW-1185">Reference proteome</keyword>
<evidence type="ECO:0000259" key="1">
    <source>
        <dbReference type="PROSITE" id="PS51186"/>
    </source>
</evidence>
<dbReference type="InterPro" id="IPR016181">
    <property type="entry name" value="Acyl_CoA_acyltransferase"/>
</dbReference>
<dbReference type="InterPro" id="IPR000182">
    <property type="entry name" value="GNAT_dom"/>
</dbReference>
<sequence length="156" mass="17599">MTVRLAPMPADRLADWIEQGHVHYIESRMRSGESREVATEKALRSRAENFPDGKPLVTHRVFDVVADDETVGCLWLGPLPVGSTDWWVFDIEIDEAHRRKGYARRALELGESAVRELGATTLGLNVFGYNTGAKELYDSLGFEVTATQMKKSFREE</sequence>
<dbReference type="AlphaFoldDB" id="A0A841ANX0"/>
<dbReference type="SUPFAM" id="SSF55729">
    <property type="entry name" value="Acyl-CoA N-acyltransferases (Nat)"/>
    <property type="match status" value="1"/>
</dbReference>
<organism evidence="2 3">
    <name type="scientific">Conyzicola lurida</name>
    <dbReference type="NCBI Taxonomy" id="1172621"/>
    <lineage>
        <taxon>Bacteria</taxon>
        <taxon>Bacillati</taxon>
        <taxon>Actinomycetota</taxon>
        <taxon>Actinomycetes</taxon>
        <taxon>Micrococcales</taxon>
        <taxon>Microbacteriaceae</taxon>
        <taxon>Conyzicola</taxon>
    </lineage>
</organism>
<feature type="domain" description="N-acetyltransferase" evidence="1">
    <location>
        <begin position="3"/>
        <end position="156"/>
    </location>
</feature>
<gene>
    <name evidence="2" type="ORF">HD599_001626</name>
</gene>
<dbReference type="Gene3D" id="3.40.630.30">
    <property type="match status" value="1"/>
</dbReference>